<dbReference type="Proteomes" id="UP000887565">
    <property type="component" value="Unplaced"/>
</dbReference>
<evidence type="ECO:0000313" key="2">
    <source>
        <dbReference type="Proteomes" id="UP000887565"/>
    </source>
</evidence>
<dbReference type="AlphaFoldDB" id="A0A915JXU8"/>
<evidence type="ECO:0000256" key="1">
    <source>
        <dbReference type="SAM" id="MobiDB-lite"/>
    </source>
</evidence>
<evidence type="ECO:0000313" key="3">
    <source>
        <dbReference type="WBParaSite" id="nRc.2.0.1.t31276-RA"/>
    </source>
</evidence>
<proteinExistence type="predicted"/>
<name>A0A915JXU8_ROMCU</name>
<accession>A0A915JXU8</accession>
<keyword evidence="2" id="KW-1185">Reference proteome</keyword>
<feature type="region of interest" description="Disordered" evidence="1">
    <location>
        <begin position="119"/>
        <end position="155"/>
    </location>
</feature>
<sequence>MDEFSPYKSRVKAKGGLEKESNNSSLYHHQHPTLRESAVFPSSSILEQSKSGFPPSSPYNSKHVPDLYADLSNANSQRNLPFVQQQQQSSLAYGQRYYTSATTGRFSDQLRRNMTSSSNIITYSPPVSRRPPVAPRSVGGGRLSQQQHKHSVSLPSTSQDLIFSTKYGGAAVSAGINGTNFYRCGYDDISLPNQAAANKRLMLNKMRQHKHLLRIISSSSLCLGSLEGDALSSSHLEFSLPNFNQSLVGASAYINDCNSSGSVPPADPHIRPSSAIYGQASPRFAQNYP</sequence>
<protein>
    <submittedName>
        <fullName evidence="3">Uncharacterized protein</fullName>
    </submittedName>
</protein>
<dbReference type="WBParaSite" id="nRc.2.0.1.t31276-RA">
    <property type="protein sequence ID" value="nRc.2.0.1.t31276-RA"/>
    <property type="gene ID" value="nRc.2.0.1.g31276"/>
</dbReference>
<reference evidence="3" key="1">
    <citation type="submission" date="2022-11" db="UniProtKB">
        <authorList>
            <consortium name="WormBaseParasite"/>
        </authorList>
    </citation>
    <scope>IDENTIFICATION</scope>
</reference>
<feature type="region of interest" description="Disordered" evidence="1">
    <location>
        <begin position="1"/>
        <end position="34"/>
    </location>
</feature>
<organism evidence="2 3">
    <name type="scientific">Romanomermis culicivorax</name>
    <name type="common">Nematode worm</name>
    <dbReference type="NCBI Taxonomy" id="13658"/>
    <lineage>
        <taxon>Eukaryota</taxon>
        <taxon>Metazoa</taxon>
        <taxon>Ecdysozoa</taxon>
        <taxon>Nematoda</taxon>
        <taxon>Enoplea</taxon>
        <taxon>Dorylaimia</taxon>
        <taxon>Mermithida</taxon>
        <taxon>Mermithoidea</taxon>
        <taxon>Mermithidae</taxon>
        <taxon>Romanomermis</taxon>
    </lineage>
</organism>